<name>A0A455WEZ6_MARNT</name>
<reference evidence="2" key="1">
    <citation type="submission" date="2019-03" db="EMBL/GenBank/DDBJ databases">
        <title>Whole genome analysis of nitrate-reducing bacteria Marinobacter hydrocarbonoclasticus YB03.</title>
        <authorList>
            <person name="Azam A.H."/>
            <person name="Yuk S.R."/>
            <person name="Kamarisima K."/>
            <person name="Miyanaga K."/>
            <person name="Tanji Y."/>
        </authorList>
    </citation>
    <scope>NUCLEOTIDE SEQUENCE</scope>
    <source>
        <strain evidence="2">YB03</strain>
    </source>
</reference>
<gene>
    <name evidence="2" type="ORF">YBY_22510</name>
</gene>
<dbReference type="InterPro" id="IPR054280">
    <property type="entry name" value="DUF7014"/>
</dbReference>
<accession>A0A455WEZ6</accession>
<protein>
    <recommendedName>
        <fullName evidence="1">DUF7014 domain-containing protein</fullName>
    </recommendedName>
</protein>
<organism evidence="2">
    <name type="scientific">Marinobacter nauticus</name>
    <name type="common">Marinobacter hydrocarbonoclasticus</name>
    <name type="synonym">Marinobacter aquaeolei</name>
    <dbReference type="NCBI Taxonomy" id="2743"/>
    <lineage>
        <taxon>Bacteria</taxon>
        <taxon>Pseudomonadati</taxon>
        <taxon>Pseudomonadota</taxon>
        <taxon>Gammaproteobacteria</taxon>
        <taxon>Pseudomonadales</taxon>
        <taxon>Marinobacteraceae</taxon>
        <taxon>Marinobacter</taxon>
    </lineage>
</organism>
<proteinExistence type="predicted"/>
<evidence type="ECO:0000259" key="1">
    <source>
        <dbReference type="Pfam" id="PF22809"/>
    </source>
</evidence>
<evidence type="ECO:0000313" key="2">
    <source>
        <dbReference type="EMBL" id="BBJ04402.1"/>
    </source>
</evidence>
<dbReference type="AlphaFoldDB" id="A0A455WEZ6"/>
<sequence length="239" mass="27009">MILAPDNRPANEVEDILQYLENCDSTHFLDFVEYIFQVDASKHLPSKSEFVDSINSFFDIDDLPYYLTDYVQTEEPGMYRGSPVKYIKVSAYPQVILKESQLVHSEAVKPALKLLTDPAFLSANNEFLEALEDYRKRDYGDCLTKCGSAFESVMKIICEKRKWQYDQKDAAASLLKTIISESNLEPFFTDPLLIVGTIRNRLSKSHGAGAAKKQAPQHIAHYTINSTAAAILLLVEETL</sequence>
<feature type="domain" description="DUF7014" evidence="1">
    <location>
        <begin position="117"/>
        <end position="235"/>
    </location>
</feature>
<dbReference type="EMBL" id="AP019537">
    <property type="protein sequence ID" value="BBJ04402.1"/>
    <property type="molecule type" value="Genomic_DNA"/>
</dbReference>
<dbReference type="Pfam" id="PF22809">
    <property type="entry name" value="DUF7014"/>
    <property type="match status" value="1"/>
</dbReference>